<dbReference type="AlphaFoldDB" id="A0AAE3G3W4"/>
<organism evidence="1 2">
    <name type="scientific">Natronocella acetinitrilica</name>
    <dbReference type="NCBI Taxonomy" id="414046"/>
    <lineage>
        <taxon>Bacteria</taxon>
        <taxon>Pseudomonadati</taxon>
        <taxon>Pseudomonadota</taxon>
        <taxon>Gammaproteobacteria</taxon>
        <taxon>Chromatiales</taxon>
        <taxon>Ectothiorhodospiraceae</taxon>
        <taxon>Natronocella</taxon>
    </lineage>
</organism>
<reference evidence="1" key="1">
    <citation type="submission" date="2022-03" db="EMBL/GenBank/DDBJ databases">
        <title>Genomic Encyclopedia of Type Strains, Phase III (KMG-III): the genomes of soil and plant-associated and newly described type strains.</title>
        <authorList>
            <person name="Whitman W."/>
        </authorList>
    </citation>
    <scope>NUCLEOTIDE SEQUENCE</scope>
    <source>
        <strain evidence="1">ANL 6-2</strain>
    </source>
</reference>
<dbReference type="Proteomes" id="UP001205843">
    <property type="component" value="Unassembled WGS sequence"/>
</dbReference>
<gene>
    <name evidence="1" type="ORF">J2T57_001378</name>
</gene>
<sequence length="399" mass="42985">MNQVGVCLFDDPRTATGGWASVAGREAERVSGTGRLSSDVLWVTNLGYRDYQRLNLIRTPHIFDEQYFRTSIKAMCSELGLEGDPARAACHLSTILDRVAQSGAEILGVNIAQPGYRYSSLVSTALHLPSMRQQPHGAHASEIRAALTQATQSNQAMAGVQRPYGASCKGFNYPRGALAKWLLSQPYPISNDWKELKQASGQTVFGVEDGQLIRGTKAVRQTLSELGEKAAVFLRVRVLDTDTFYRPFATFGAGANAPRGWAALPEVLYLSKFCKLSVSGGFRCSAGRLELPPGVDLANAEYSYSRALMLENLWVGLATPLQGAGQPTAVGAYMRAYDRVVCGKAAEQFARNSFVVGSYGTGRVMVYVRKGEEAAAARISLDAGLSPPMDIAQLASGGQ</sequence>
<evidence type="ECO:0000313" key="1">
    <source>
        <dbReference type="EMBL" id="MCP1674276.1"/>
    </source>
</evidence>
<dbReference type="EMBL" id="JALJXV010000003">
    <property type="protein sequence ID" value="MCP1674276.1"/>
    <property type="molecule type" value="Genomic_DNA"/>
</dbReference>
<proteinExistence type="predicted"/>
<comment type="caution">
    <text evidence="1">The sequence shown here is derived from an EMBL/GenBank/DDBJ whole genome shotgun (WGS) entry which is preliminary data.</text>
</comment>
<protein>
    <submittedName>
        <fullName evidence="1">Uncharacterized protein</fullName>
    </submittedName>
</protein>
<evidence type="ECO:0000313" key="2">
    <source>
        <dbReference type="Proteomes" id="UP001205843"/>
    </source>
</evidence>
<accession>A0AAE3G3W4</accession>
<name>A0AAE3G3W4_9GAMM</name>
<dbReference type="RefSeq" id="WP_253476160.1">
    <property type="nucleotide sequence ID" value="NZ_JALJXV010000003.1"/>
</dbReference>
<keyword evidence="2" id="KW-1185">Reference proteome</keyword>